<accession>A0A076EIB4</accession>
<dbReference type="CDD" id="cd05233">
    <property type="entry name" value="SDR_c"/>
    <property type="match status" value="1"/>
</dbReference>
<dbReference type="Proteomes" id="UP000028488">
    <property type="component" value="Chromosome"/>
</dbReference>
<dbReference type="PANTHER" id="PTHR42760:SF133">
    <property type="entry name" value="3-OXOACYL-[ACYL-CARRIER-PROTEIN] REDUCTASE"/>
    <property type="match status" value="1"/>
</dbReference>
<dbReference type="InterPro" id="IPR036291">
    <property type="entry name" value="NAD(P)-bd_dom_sf"/>
</dbReference>
<dbReference type="RefSeq" id="WP_112298498.1">
    <property type="nucleotide sequence ID" value="NZ_CP008947.1"/>
</dbReference>
<evidence type="ECO:0000256" key="2">
    <source>
        <dbReference type="ARBA" id="ARBA00023002"/>
    </source>
</evidence>
<gene>
    <name evidence="4" type="ORF">EP51_00845</name>
</gene>
<sequence>MGNKVIVTGGAGVIGQAICRRLLLSNYTPIAADVKQAIDAFDPNQDELQGTIAVAMDVTSRESVESAVGSVVPEGETLAGVVNCAGILRDSFLGELDESKLELMFQVNIAGMARVVDVTAPLLTEGSAIVNVGSLTGHFGRFRGASVYGATKAGIAAYTRYLAEELAPRGIRVNNVAPGVIRAPMSPSMARVSGGEEVSASYAMLKRIGEPEEVAEAVEFFLSPRASFITAQTLLVDGGVTAW</sequence>
<comment type="similarity">
    <text evidence="1">Belongs to the short-chain dehydrogenases/reductases (SDR) family.</text>
</comment>
<dbReference type="SMART" id="SM00822">
    <property type="entry name" value="PKS_KR"/>
    <property type="match status" value="1"/>
</dbReference>
<dbReference type="PANTHER" id="PTHR42760">
    <property type="entry name" value="SHORT-CHAIN DEHYDROGENASES/REDUCTASES FAMILY MEMBER"/>
    <property type="match status" value="1"/>
</dbReference>
<dbReference type="EMBL" id="CP008947">
    <property type="protein sequence ID" value="AII03274.1"/>
    <property type="molecule type" value="Genomic_DNA"/>
</dbReference>
<organism evidence="4 5">
    <name type="scientific">Rhodococcus opacus</name>
    <name type="common">Nocardia opaca</name>
    <dbReference type="NCBI Taxonomy" id="37919"/>
    <lineage>
        <taxon>Bacteria</taxon>
        <taxon>Bacillati</taxon>
        <taxon>Actinomycetota</taxon>
        <taxon>Actinomycetes</taxon>
        <taxon>Mycobacteriales</taxon>
        <taxon>Nocardiaceae</taxon>
        <taxon>Rhodococcus</taxon>
    </lineage>
</organism>
<dbReference type="GO" id="GO:0006633">
    <property type="term" value="P:fatty acid biosynthetic process"/>
    <property type="evidence" value="ECO:0007669"/>
    <property type="project" value="TreeGrafter"/>
</dbReference>
<dbReference type="AlphaFoldDB" id="A0A076EIB4"/>
<reference evidence="4 5" key="1">
    <citation type="submission" date="2014-07" db="EMBL/GenBank/DDBJ databases">
        <title>Genome Sequence of Rhodococcus opacus Strain R7, a Biodegrader of Mono- and Polycyclic Aromatic Hydrocarbons.</title>
        <authorList>
            <person name="Di Gennaro P."/>
            <person name="Zampolli J."/>
            <person name="Presti I."/>
            <person name="Cappelletti M."/>
            <person name="D'Ursi P."/>
            <person name="Orro A."/>
            <person name="Mezzelani A."/>
            <person name="Milanesi L."/>
        </authorList>
    </citation>
    <scope>NUCLEOTIDE SEQUENCE [LARGE SCALE GENOMIC DNA]</scope>
    <source>
        <strain evidence="4 5">R7</strain>
    </source>
</reference>
<evidence type="ECO:0000256" key="1">
    <source>
        <dbReference type="ARBA" id="ARBA00006484"/>
    </source>
</evidence>
<evidence type="ECO:0000313" key="4">
    <source>
        <dbReference type="EMBL" id="AII03274.1"/>
    </source>
</evidence>
<dbReference type="InterPro" id="IPR057326">
    <property type="entry name" value="KR_dom"/>
</dbReference>
<dbReference type="eggNOG" id="COG1028">
    <property type="taxonomic scope" value="Bacteria"/>
</dbReference>
<protein>
    <submittedName>
        <fullName evidence="4">Oxidoreductase</fullName>
    </submittedName>
</protein>
<keyword evidence="2" id="KW-0560">Oxidoreductase</keyword>
<dbReference type="GO" id="GO:0016616">
    <property type="term" value="F:oxidoreductase activity, acting on the CH-OH group of donors, NAD or NADP as acceptor"/>
    <property type="evidence" value="ECO:0007669"/>
    <property type="project" value="TreeGrafter"/>
</dbReference>
<evidence type="ECO:0000259" key="3">
    <source>
        <dbReference type="SMART" id="SM00822"/>
    </source>
</evidence>
<name>A0A076EIB4_RHOOP</name>
<proteinExistence type="inferred from homology"/>
<dbReference type="PRINTS" id="PR00081">
    <property type="entry name" value="GDHRDH"/>
</dbReference>
<dbReference type="PRINTS" id="PR00080">
    <property type="entry name" value="SDRFAMILY"/>
</dbReference>
<dbReference type="Gene3D" id="3.40.50.720">
    <property type="entry name" value="NAD(P)-binding Rossmann-like Domain"/>
    <property type="match status" value="1"/>
</dbReference>
<dbReference type="SUPFAM" id="SSF51735">
    <property type="entry name" value="NAD(P)-binding Rossmann-fold domains"/>
    <property type="match status" value="1"/>
</dbReference>
<dbReference type="GO" id="GO:0048038">
    <property type="term" value="F:quinone binding"/>
    <property type="evidence" value="ECO:0007669"/>
    <property type="project" value="TreeGrafter"/>
</dbReference>
<dbReference type="Pfam" id="PF13561">
    <property type="entry name" value="adh_short_C2"/>
    <property type="match status" value="1"/>
</dbReference>
<evidence type="ECO:0000313" key="5">
    <source>
        <dbReference type="Proteomes" id="UP000028488"/>
    </source>
</evidence>
<dbReference type="InterPro" id="IPR002347">
    <property type="entry name" value="SDR_fam"/>
</dbReference>
<feature type="domain" description="Ketoreductase" evidence="3">
    <location>
        <begin position="3"/>
        <end position="179"/>
    </location>
</feature>